<organism evidence="1 2">
    <name type="scientific">Mycena pura</name>
    <dbReference type="NCBI Taxonomy" id="153505"/>
    <lineage>
        <taxon>Eukaryota</taxon>
        <taxon>Fungi</taxon>
        <taxon>Dikarya</taxon>
        <taxon>Basidiomycota</taxon>
        <taxon>Agaricomycotina</taxon>
        <taxon>Agaricomycetes</taxon>
        <taxon>Agaricomycetidae</taxon>
        <taxon>Agaricales</taxon>
        <taxon>Marasmiineae</taxon>
        <taxon>Mycenaceae</taxon>
        <taxon>Mycena</taxon>
    </lineage>
</organism>
<dbReference type="EMBL" id="JARJCW010000083">
    <property type="protein sequence ID" value="KAJ7196518.1"/>
    <property type="molecule type" value="Genomic_DNA"/>
</dbReference>
<protein>
    <recommendedName>
        <fullName evidence="3">F-box domain-containing protein</fullName>
    </recommendedName>
</protein>
<sequence length="326" mass="36869">MHPPPRPFEIPELIHELLGYLHDSELAMCASVDQFWRHAARPRLFGNITIHSDKKCVRFLRILSTSPDISTFVVRLDVYPAVLSPQSFAALVQLPFPQVCVLCCNLCFRLGYSPMDRDFELSTTFVDGIQRLLGLPRLHSVELQCRYDDPRLLWHCAALSIRHVWLSCIAVQGPVMPHVPEARLQRIPLKSLNVWGPVSLNDWLGGGRSPFDVAQLEVLHLRSSTSLKLLRMTALAPAAASLKTLNVKAPWAKGEVDLSAYKRLESFRVCCHSPSYLSSLEDALMTIPTENHIREIVVYGSPSPHIEDYLTEITRLWLGKIQVQSY</sequence>
<evidence type="ECO:0000313" key="1">
    <source>
        <dbReference type="EMBL" id="KAJ7196518.1"/>
    </source>
</evidence>
<reference evidence="1" key="1">
    <citation type="submission" date="2023-03" db="EMBL/GenBank/DDBJ databases">
        <title>Massive genome expansion in bonnet fungi (Mycena s.s.) driven by repeated elements and novel gene families across ecological guilds.</title>
        <authorList>
            <consortium name="Lawrence Berkeley National Laboratory"/>
            <person name="Harder C.B."/>
            <person name="Miyauchi S."/>
            <person name="Viragh M."/>
            <person name="Kuo A."/>
            <person name="Thoen E."/>
            <person name="Andreopoulos B."/>
            <person name="Lu D."/>
            <person name="Skrede I."/>
            <person name="Drula E."/>
            <person name="Henrissat B."/>
            <person name="Morin E."/>
            <person name="Kohler A."/>
            <person name="Barry K."/>
            <person name="LaButti K."/>
            <person name="Morin E."/>
            <person name="Salamov A."/>
            <person name="Lipzen A."/>
            <person name="Mereny Z."/>
            <person name="Hegedus B."/>
            <person name="Baldrian P."/>
            <person name="Stursova M."/>
            <person name="Weitz H."/>
            <person name="Taylor A."/>
            <person name="Grigoriev I.V."/>
            <person name="Nagy L.G."/>
            <person name="Martin F."/>
            <person name="Kauserud H."/>
        </authorList>
    </citation>
    <scope>NUCLEOTIDE SEQUENCE</scope>
    <source>
        <strain evidence="1">9144</strain>
    </source>
</reference>
<accession>A0AAD6V091</accession>
<dbReference type="AlphaFoldDB" id="A0AAD6V091"/>
<dbReference type="Proteomes" id="UP001219525">
    <property type="component" value="Unassembled WGS sequence"/>
</dbReference>
<gene>
    <name evidence="1" type="ORF">GGX14DRAFT_672782</name>
</gene>
<evidence type="ECO:0008006" key="3">
    <source>
        <dbReference type="Google" id="ProtNLM"/>
    </source>
</evidence>
<comment type="caution">
    <text evidence="1">The sequence shown here is derived from an EMBL/GenBank/DDBJ whole genome shotgun (WGS) entry which is preliminary data.</text>
</comment>
<keyword evidence="2" id="KW-1185">Reference proteome</keyword>
<name>A0AAD6V091_9AGAR</name>
<evidence type="ECO:0000313" key="2">
    <source>
        <dbReference type="Proteomes" id="UP001219525"/>
    </source>
</evidence>
<proteinExistence type="predicted"/>